<feature type="transmembrane region" description="Helical" evidence="1">
    <location>
        <begin position="104"/>
        <end position="124"/>
    </location>
</feature>
<dbReference type="Pfam" id="PF16933">
    <property type="entry name" value="PelG"/>
    <property type="match status" value="1"/>
</dbReference>
<dbReference type="OrthoDB" id="37830at2"/>
<feature type="transmembrane region" description="Helical" evidence="1">
    <location>
        <begin position="426"/>
        <end position="442"/>
    </location>
</feature>
<dbReference type="AlphaFoldDB" id="A0A264W228"/>
<proteinExistence type="predicted"/>
<keyword evidence="1" id="KW-1133">Transmembrane helix</keyword>
<sequence length="475" mass="54475">MAGIGFQLKELYDQSNFLGQIRAMSFSAIVATGPMFLTILLITVVREWLLALGTPQGEVLLFMSTTQYAFIFSQLLTGGFLFIISRYVADQTFLEQETKVLSSLYGLLAVTFAIGFVVTLLFYWNSPLPFAFKFVSYLFFVELIGIWILSMYVSALKDYKRIIISYATGIVTSFVLSWIFIQLFSWNTAFVMLVSLAVGFGIVYLMLFRYVKQYFMVDDKNYFDFLRYLEKYPLLFGIGFFYYLGLYGHSFILWMSDYQLVIAETFAIAPFYDVPIFYAYLSILPALVLFMVTIETKFYVTYKKYYSRILNGSSLSEIENAKREMFRVLRLELLFLAQIQLLVVLVAIFLGLTLLPSIGLTQGQLDIFVYAVIGSWFIGLLINLFMLMLYFDERQSAFIAMLTFSGVTIAMTIISIYTWLPLGTNLFIGGAVALLAALVIMTKNLNNIDYATFCTQPIVTKPKHTRIEKYVVRHD</sequence>
<feature type="transmembrane region" description="Helical" evidence="1">
    <location>
        <begin position="333"/>
        <end position="355"/>
    </location>
</feature>
<feature type="transmembrane region" description="Helical" evidence="1">
    <location>
        <begin position="190"/>
        <end position="211"/>
    </location>
</feature>
<evidence type="ECO:0000313" key="3">
    <source>
        <dbReference type="Proteomes" id="UP000217065"/>
    </source>
</evidence>
<evidence type="ECO:0000313" key="2">
    <source>
        <dbReference type="EMBL" id="OZS77615.1"/>
    </source>
</evidence>
<dbReference type="RefSeq" id="WP_094943495.1">
    <property type="nucleotide sequence ID" value="NZ_NOKQ01000220.1"/>
</dbReference>
<name>A0A264W228_9BACL</name>
<keyword evidence="1" id="KW-0812">Transmembrane</keyword>
<feature type="transmembrane region" description="Helical" evidence="1">
    <location>
        <begin position="367"/>
        <end position="391"/>
    </location>
</feature>
<feature type="transmembrane region" description="Helical" evidence="1">
    <location>
        <begin position="162"/>
        <end position="184"/>
    </location>
</feature>
<reference evidence="2 3" key="1">
    <citation type="submission" date="2017-07" db="EMBL/GenBank/DDBJ databases">
        <title>Tetzosporium hominis gen.nov. sp.nov.</title>
        <authorList>
            <person name="Tetz G."/>
            <person name="Tetz V."/>
        </authorList>
    </citation>
    <scope>NUCLEOTIDE SEQUENCE [LARGE SCALE GENOMIC DNA]</scope>
    <source>
        <strain evidence="2 3">VT-49</strain>
    </source>
</reference>
<keyword evidence="1" id="KW-0472">Membrane</keyword>
<dbReference type="InterPro" id="IPR031617">
    <property type="entry name" value="PelG"/>
</dbReference>
<keyword evidence="3" id="KW-1185">Reference proteome</keyword>
<feature type="transmembrane region" description="Helical" evidence="1">
    <location>
        <begin position="276"/>
        <end position="294"/>
    </location>
</feature>
<feature type="transmembrane region" description="Helical" evidence="1">
    <location>
        <begin position="21"/>
        <end position="45"/>
    </location>
</feature>
<evidence type="ECO:0000256" key="1">
    <source>
        <dbReference type="SAM" id="Phobius"/>
    </source>
</evidence>
<comment type="caution">
    <text evidence="2">The sequence shown here is derived from an EMBL/GenBank/DDBJ whole genome shotgun (WGS) entry which is preliminary data.</text>
</comment>
<feature type="transmembrane region" description="Helical" evidence="1">
    <location>
        <begin position="130"/>
        <end position="150"/>
    </location>
</feature>
<dbReference type="EMBL" id="NOKQ01000220">
    <property type="protein sequence ID" value="OZS77615.1"/>
    <property type="molecule type" value="Genomic_DNA"/>
</dbReference>
<feature type="transmembrane region" description="Helical" evidence="1">
    <location>
        <begin position="232"/>
        <end position="256"/>
    </location>
</feature>
<feature type="transmembrane region" description="Helical" evidence="1">
    <location>
        <begin position="65"/>
        <end position="84"/>
    </location>
</feature>
<protein>
    <submittedName>
        <fullName evidence="2">Uncharacterized protein</fullName>
    </submittedName>
</protein>
<dbReference type="Proteomes" id="UP000217065">
    <property type="component" value="Unassembled WGS sequence"/>
</dbReference>
<accession>A0A264W228</accession>
<gene>
    <name evidence="2" type="ORF">CF394_10425</name>
</gene>
<organism evidence="2 3">
    <name type="scientific">Tetzosporium hominis</name>
    <dbReference type="NCBI Taxonomy" id="2020506"/>
    <lineage>
        <taxon>Bacteria</taxon>
        <taxon>Bacillati</taxon>
        <taxon>Bacillota</taxon>
        <taxon>Bacilli</taxon>
        <taxon>Bacillales</taxon>
        <taxon>Caryophanaceae</taxon>
        <taxon>Tetzosporium</taxon>
    </lineage>
</organism>
<feature type="transmembrane region" description="Helical" evidence="1">
    <location>
        <begin position="398"/>
        <end position="420"/>
    </location>
</feature>